<reference evidence="1" key="1">
    <citation type="journal article" date="2014" name="Front. Microbiol.">
        <title>High frequency of phylogenetically diverse reductive dehalogenase-homologous genes in deep subseafloor sedimentary metagenomes.</title>
        <authorList>
            <person name="Kawai M."/>
            <person name="Futagami T."/>
            <person name="Toyoda A."/>
            <person name="Takaki Y."/>
            <person name="Nishi S."/>
            <person name="Hori S."/>
            <person name="Arai W."/>
            <person name="Tsubouchi T."/>
            <person name="Morono Y."/>
            <person name="Uchiyama I."/>
            <person name="Ito T."/>
            <person name="Fujiyama A."/>
            <person name="Inagaki F."/>
            <person name="Takami H."/>
        </authorList>
    </citation>
    <scope>NUCLEOTIDE SEQUENCE</scope>
    <source>
        <strain evidence="1">Expedition CK06-06</strain>
    </source>
</reference>
<evidence type="ECO:0000313" key="1">
    <source>
        <dbReference type="EMBL" id="GAH04601.1"/>
    </source>
</evidence>
<protein>
    <submittedName>
        <fullName evidence="1">Uncharacterized protein</fullName>
    </submittedName>
</protein>
<gene>
    <name evidence="1" type="ORF">S01H4_40220</name>
</gene>
<accession>X1C935</accession>
<dbReference type="AlphaFoldDB" id="X1C935"/>
<comment type="caution">
    <text evidence="1">The sequence shown here is derived from an EMBL/GenBank/DDBJ whole genome shotgun (WGS) entry which is preliminary data.</text>
</comment>
<proteinExistence type="predicted"/>
<name>X1C935_9ZZZZ</name>
<dbReference type="EMBL" id="BART01021877">
    <property type="protein sequence ID" value="GAH04601.1"/>
    <property type="molecule type" value="Genomic_DNA"/>
</dbReference>
<sequence length="54" mass="6233">MKSSIIVSAKSFSAVGGKKIKKMLMIIRQYVKSGFHDLFIYDKFDLKIINNYCI</sequence>
<organism evidence="1">
    <name type="scientific">marine sediment metagenome</name>
    <dbReference type="NCBI Taxonomy" id="412755"/>
    <lineage>
        <taxon>unclassified sequences</taxon>
        <taxon>metagenomes</taxon>
        <taxon>ecological metagenomes</taxon>
    </lineage>
</organism>